<proteinExistence type="predicted"/>
<protein>
    <submittedName>
        <fullName evidence="1">Putative nuclease HARBI1</fullName>
    </submittedName>
</protein>
<organism evidence="1 2">
    <name type="scientific">Cinnamomum micranthum f. kanehirae</name>
    <dbReference type="NCBI Taxonomy" id="337451"/>
    <lineage>
        <taxon>Eukaryota</taxon>
        <taxon>Viridiplantae</taxon>
        <taxon>Streptophyta</taxon>
        <taxon>Embryophyta</taxon>
        <taxon>Tracheophyta</taxon>
        <taxon>Spermatophyta</taxon>
        <taxon>Magnoliopsida</taxon>
        <taxon>Magnoliidae</taxon>
        <taxon>Laurales</taxon>
        <taxon>Lauraceae</taxon>
        <taxon>Cinnamomum</taxon>
    </lineage>
</organism>
<evidence type="ECO:0000313" key="2">
    <source>
        <dbReference type="Proteomes" id="UP000283530"/>
    </source>
</evidence>
<name>A0A443P6S4_9MAGN</name>
<dbReference type="EMBL" id="QPKB01000006">
    <property type="protein sequence ID" value="RWR86484.1"/>
    <property type="molecule type" value="Genomic_DNA"/>
</dbReference>
<sequence>MRQSLFLRIVNAVEAYDPYFGVVVDDYVRITKSTSIKSLKRFVEAIVDVFREQHLEKPNIVDIFLDCYKKVRDVGQAPPANYSINGHDYIMEYYLANRIFPLWATFVKTTPCPNGPKAIIFVVTQESSRLNVERAFGLPQASFVIVVGLLMNAMKVFNSITMQERVKVVTLECRATTQQNSMISFETTCAFVTEEHILDSK</sequence>
<accession>A0A443P6S4</accession>
<dbReference type="PANTHER" id="PTHR47150:SF7">
    <property type="entry name" value="NUCLEASE"/>
    <property type="match status" value="1"/>
</dbReference>
<reference evidence="1 2" key="1">
    <citation type="journal article" date="2019" name="Nat. Plants">
        <title>Stout camphor tree genome fills gaps in understanding of flowering plant genome evolution.</title>
        <authorList>
            <person name="Chaw S.M."/>
            <person name="Liu Y.C."/>
            <person name="Wu Y.W."/>
            <person name="Wang H.Y."/>
            <person name="Lin C.I."/>
            <person name="Wu C.S."/>
            <person name="Ke H.M."/>
            <person name="Chang L.Y."/>
            <person name="Hsu C.Y."/>
            <person name="Yang H.T."/>
            <person name="Sudianto E."/>
            <person name="Hsu M.H."/>
            <person name="Wu K.P."/>
            <person name="Wang L.N."/>
            <person name="Leebens-Mack J.H."/>
            <person name="Tsai I.J."/>
        </authorList>
    </citation>
    <scope>NUCLEOTIDE SEQUENCE [LARGE SCALE GENOMIC DNA]</scope>
    <source>
        <strain evidence="2">cv. Chaw 1501</strain>
        <tissue evidence="1">Young leaves</tissue>
    </source>
</reference>
<dbReference type="Pfam" id="PF04827">
    <property type="entry name" value="Plant_tran"/>
    <property type="match status" value="1"/>
</dbReference>
<comment type="caution">
    <text evidence="1">The sequence shown here is derived from an EMBL/GenBank/DDBJ whole genome shotgun (WGS) entry which is preliminary data.</text>
</comment>
<keyword evidence="2" id="KW-1185">Reference proteome</keyword>
<evidence type="ECO:0000313" key="1">
    <source>
        <dbReference type="EMBL" id="RWR86484.1"/>
    </source>
</evidence>
<dbReference type="PANTHER" id="PTHR47150">
    <property type="entry name" value="OS12G0169200 PROTEIN"/>
    <property type="match status" value="1"/>
</dbReference>
<gene>
    <name evidence="1" type="ORF">CKAN_01538300</name>
</gene>
<dbReference type="OrthoDB" id="1624952at2759"/>
<dbReference type="Proteomes" id="UP000283530">
    <property type="component" value="Unassembled WGS sequence"/>
</dbReference>
<dbReference type="AlphaFoldDB" id="A0A443P6S4"/>
<dbReference type="InterPro" id="IPR006912">
    <property type="entry name" value="Harbinger_derived_prot"/>
</dbReference>